<dbReference type="Gene3D" id="3.40.50.150">
    <property type="entry name" value="Vaccinia Virus protein VP39"/>
    <property type="match status" value="1"/>
</dbReference>
<comment type="caution">
    <text evidence="4">The sequence shown here is derived from an EMBL/GenBank/DDBJ whole genome shotgun (WGS) entry which is preliminary data.</text>
</comment>
<protein>
    <submittedName>
        <fullName evidence="4">O-methyltransferase</fullName>
    </submittedName>
</protein>
<keyword evidence="2" id="KW-0808">Transferase</keyword>
<dbReference type="SUPFAM" id="SSF53335">
    <property type="entry name" value="S-adenosyl-L-methionine-dependent methyltransferases"/>
    <property type="match status" value="1"/>
</dbReference>
<name>A0A936TBZ3_9ACTN</name>
<dbReference type="InterPro" id="IPR029063">
    <property type="entry name" value="SAM-dependent_MTases_sf"/>
</dbReference>
<evidence type="ECO:0000256" key="2">
    <source>
        <dbReference type="ARBA" id="ARBA00022679"/>
    </source>
</evidence>
<keyword evidence="3" id="KW-0949">S-adenosyl-L-methionine</keyword>
<dbReference type="PANTHER" id="PTHR10509:SF14">
    <property type="entry name" value="CAFFEOYL-COA O-METHYLTRANSFERASE 3-RELATED"/>
    <property type="match status" value="1"/>
</dbReference>
<dbReference type="GO" id="GO:0008757">
    <property type="term" value="F:S-adenosylmethionine-dependent methyltransferase activity"/>
    <property type="evidence" value="ECO:0007669"/>
    <property type="project" value="TreeGrafter"/>
</dbReference>
<dbReference type="InterPro" id="IPR002935">
    <property type="entry name" value="SAM_O-MeTrfase"/>
</dbReference>
<accession>A0A936TBZ3</accession>
<evidence type="ECO:0000313" key="5">
    <source>
        <dbReference type="Proteomes" id="UP000727993"/>
    </source>
</evidence>
<dbReference type="GO" id="GO:0008171">
    <property type="term" value="F:O-methyltransferase activity"/>
    <property type="evidence" value="ECO:0007669"/>
    <property type="project" value="InterPro"/>
</dbReference>
<dbReference type="EMBL" id="JADJZA010000001">
    <property type="protein sequence ID" value="MBK9295648.1"/>
    <property type="molecule type" value="Genomic_DNA"/>
</dbReference>
<dbReference type="Proteomes" id="UP000727993">
    <property type="component" value="Unassembled WGS sequence"/>
</dbReference>
<keyword evidence="1" id="KW-0489">Methyltransferase</keyword>
<gene>
    <name evidence="4" type="ORF">IPN02_01980</name>
</gene>
<evidence type="ECO:0000256" key="3">
    <source>
        <dbReference type="ARBA" id="ARBA00022691"/>
    </source>
</evidence>
<evidence type="ECO:0000313" key="4">
    <source>
        <dbReference type="EMBL" id="MBK9295648.1"/>
    </source>
</evidence>
<dbReference type="InterPro" id="IPR050362">
    <property type="entry name" value="Cation-dep_OMT"/>
</dbReference>
<dbReference type="GO" id="GO:0032259">
    <property type="term" value="P:methylation"/>
    <property type="evidence" value="ECO:0007669"/>
    <property type="project" value="UniProtKB-KW"/>
</dbReference>
<reference evidence="4 5" key="1">
    <citation type="submission" date="2020-10" db="EMBL/GenBank/DDBJ databases">
        <title>Connecting structure to function with the recovery of over 1000 high-quality activated sludge metagenome-assembled genomes encoding full-length rRNA genes using long-read sequencing.</title>
        <authorList>
            <person name="Singleton C.M."/>
            <person name="Petriglieri F."/>
            <person name="Kristensen J.M."/>
            <person name="Kirkegaard R.H."/>
            <person name="Michaelsen T.Y."/>
            <person name="Andersen M.H."/>
            <person name="Karst S.M."/>
            <person name="Dueholm M.S."/>
            <person name="Nielsen P.H."/>
            <person name="Albertsen M."/>
        </authorList>
    </citation>
    <scope>NUCLEOTIDE SEQUENCE [LARGE SCALE GENOMIC DNA]</scope>
    <source>
        <strain evidence="4">Lyne_18-Q3-R50-59_MAXAC.006</strain>
    </source>
</reference>
<proteinExistence type="predicted"/>
<sequence>MAGKGFEFTDELRSYVMDHSALASETDALAAAKAWMIERTHEALADVSGMQIAPEQGPLLTMLAQTLDARLIVEVGTFTGLSALCLAEGLADGGRVLCHDRSEEWTAVAREGWRLAGLNDRIELRLGPAATTLADLPDEPIDLAFIDADKGGYIGYHDMIVPRLRAGGLLVVDNVLWSGRVVDPSADDGNTRAIRAYNDYAAADERVDVTIVNVGDGLLLARKR</sequence>
<evidence type="ECO:0000256" key="1">
    <source>
        <dbReference type="ARBA" id="ARBA00022603"/>
    </source>
</evidence>
<dbReference type="PANTHER" id="PTHR10509">
    <property type="entry name" value="O-METHYLTRANSFERASE-RELATED"/>
    <property type="match status" value="1"/>
</dbReference>
<organism evidence="4 5">
    <name type="scientific">Candidatus Neomicrothrix subdominans</name>
    <dbReference type="NCBI Taxonomy" id="2954438"/>
    <lineage>
        <taxon>Bacteria</taxon>
        <taxon>Bacillati</taxon>
        <taxon>Actinomycetota</taxon>
        <taxon>Acidimicrobiia</taxon>
        <taxon>Acidimicrobiales</taxon>
        <taxon>Microthrixaceae</taxon>
        <taxon>Candidatus Neomicrothrix</taxon>
    </lineage>
</organism>
<dbReference type="Pfam" id="PF01596">
    <property type="entry name" value="Methyltransf_3"/>
    <property type="match status" value="1"/>
</dbReference>
<dbReference type="PROSITE" id="PS51682">
    <property type="entry name" value="SAM_OMT_I"/>
    <property type="match status" value="1"/>
</dbReference>
<dbReference type="AlphaFoldDB" id="A0A936TBZ3"/>